<evidence type="ECO:0000256" key="1">
    <source>
        <dbReference type="ARBA" id="ARBA00004123"/>
    </source>
</evidence>
<dbReference type="SMART" id="SM00490">
    <property type="entry name" value="HELICc"/>
    <property type="match status" value="1"/>
</dbReference>
<dbReference type="EMBL" id="JAPMOS010000034">
    <property type="protein sequence ID" value="KAJ4458113.1"/>
    <property type="molecule type" value="Genomic_DNA"/>
</dbReference>
<protein>
    <submittedName>
        <fullName evidence="10">Chromatin structure-remodeling complex subunit snf21</fullName>
    </submittedName>
</protein>
<dbReference type="PROSITE" id="PS51192">
    <property type="entry name" value="HELICASE_ATP_BIND_1"/>
    <property type="match status" value="1"/>
</dbReference>
<dbReference type="Proteomes" id="UP001141327">
    <property type="component" value="Unassembled WGS sequence"/>
</dbReference>
<feature type="domain" description="Bromo" evidence="7">
    <location>
        <begin position="656"/>
        <end position="726"/>
    </location>
</feature>
<dbReference type="Pfam" id="PF00271">
    <property type="entry name" value="Helicase_C"/>
    <property type="match status" value="1"/>
</dbReference>
<evidence type="ECO:0000259" key="9">
    <source>
        <dbReference type="PROSITE" id="PS51194"/>
    </source>
</evidence>
<dbReference type="CDD" id="cd18793">
    <property type="entry name" value="SF2_C_SNF"/>
    <property type="match status" value="1"/>
</dbReference>
<dbReference type="Pfam" id="PF14619">
    <property type="entry name" value="SnAC"/>
    <property type="match status" value="1"/>
</dbReference>
<dbReference type="InterPro" id="IPR029295">
    <property type="entry name" value="SnAC"/>
</dbReference>
<keyword evidence="4" id="KW-0539">Nucleus</keyword>
<dbReference type="InterPro" id="IPR000330">
    <property type="entry name" value="SNF2_N"/>
</dbReference>
<accession>A0ABQ8UFR5</accession>
<proteinExistence type="predicted"/>
<dbReference type="InterPro" id="IPR027417">
    <property type="entry name" value="P-loop_NTPase"/>
</dbReference>
<evidence type="ECO:0000256" key="6">
    <source>
        <dbReference type="SAM" id="MobiDB-lite"/>
    </source>
</evidence>
<evidence type="ECO:0000259" key="7">
    <source>
        <dbReference type="PROSITE" id="PS50014"/>
    </source>
</evidence>
<feature type="domain" description="Helicase C-terminal" evidence="9">
    <location>
        <begin position="315"/>
        <end position="473"/>
    </location>
</feature>
<dbReference type="Gene3D" id="3.40.50.10810">
    <property type="entry name" value="Tandem AAA-ATPase domain"/>
    <property type="match status" value="1"/>
</dbReference>
<feature type="region of interest" description="Disordered" evidence="6">
    <location>
        <begin position="757"/>
        <end position="875"/>
    </location>
</feature>
<organism evidence="10 11">
    <name type="scientific">Paratrimastix pyriformis</name>
    <dbReference type="NCBI Taxonomy" id="342808"/>
    <lineage>
        <taxon>Eukaryota</taxon>
        <taxon>Metamonada</taxon>
        <taxon>Preaxostyla</taxon>
        <taxon>Paratrimastigidae</taxon>
        <taxon>Paratrimastix</taxon>
    </lineage>
</organism>
<dbReference type="Gene3D" id="1.20.920.10">
    <property type="entry name" value="Bromodomain-like"/>
    <property type="match status" value="1"/>
</dbReference>
<evidence type="ECO:0000259" key="8">
    <source>
        <dbReference type="PROSITE" id="PS51192"/>
    </source>
</evidence>
<keyword evidence="2" id="KW-0378">Hydrolase</keyword>
<feature type="domain" description="Helicase ATP-binding" evidence="8">
    <location>
        <begin position="8"/>
        <end position="176"/>
    </location>
</feature>
<evidence type="ECO:0000256" key="2">
    <source>
        <dbReference type="ARBA" id="ARBA00022801"/>
    </source>
</evidence>
<comment type="subcellular location">
    <subcellularLocation>
        <location evidence="1">Nucleus</location>
    </subcellularLocation>
</comment>
<gene>
    <name evidence="10" type="ORF">PAPYR_6229</name>
</gene>
<evidence type="ECO:0000313" key="11">
    <source>
        <dbReference type="Proteomes" id="UP001141327"/>
    </source>
</evidence>
<sequence>MAGLQWLVSLYNNNMNGILADEMGLGKTIQTIALISYIIETKKKKGPFLVIVPLATISNWENEFKHWAPDIGVVIYRGTKNVRKQIYKEKLQPGRMTADVCLTTYEAIMKDKASLSKPRWLYIIVDEGHRMKNSQSKFSTILSLHYTSKYRLILTGTPLQNSLPELWSLLNFLLPNIFSSVDDFEQWFSAPFQKDGGEKIDCSEEETLLIINRLHQVLRPFLLRRLKSEVELELPKKVERIIRCPLSKWQLLVYEHIQRDGAMTVDAKTGKCSAKGLMNTIMQLRKICNHPYLFLDNWDETSGDMIWRCAGKVELLDRMLCKLHETPHRVLIFCQMTRTMDILESYFAMRNFTYLRMDGQTKDRGDVLRRFAEEKPFIFLLSTRAGGLGLNLQAADTVVLFDSDWNPHQDLQAQDRAHRIGQKNEVRVFRLLTVSPIEEKIHERATFKLDIDAKIIQAGKFNDTSDAAERREILRNLLHEKTSIVQTKLPDDHEINEMMSRSPAELVLFERLDAERAQRELAEWHAKGNMGPPPTRLLTDENELPEWVRKLAHNEKPFAEEQEEVPLGRRRRHTTVQYSDHLSERKFTKLIEDGIDPKEYAAQQLANAERLHAELESVFTVLSEHKGRSRTSSSIPDQSDRLSFSCSRLLPSFLDGSRVLAQSFQKMPLKKDCPELYHFTKHPIGLAKIRDRLSRLFYKNRESFFGDVKRCFDGLRIVHQAPPLSTDLQILWPVFLSAWSDRFGAPPDDVSESVVLVSEDEADQPQAGRSSRHMLDKEEEAEEAAEVREMLDDEEVVDDDAEPEEEEDDETPASRAPSASPAAEAFVDIESETPAPTPTPSRRGRGRAPGAEDKGASHVDSATSAATPATTCTWR</sequence>
<dbReference type="InterPro" id="IPR001650">
    <property type="entry name" value="Helicase_C-like"/>
</dbReference>
<evidence type="ECO:0000256" key="4">
    <source>
        <dbReference type="ARBA" id="ARBA00023242"/>
    </source>
</evidence>
<feature type="compositionally biased region" description="Low complexity" evidence="6">
    <location>
        <begin position="813"/>
        <end position="825"/>
    </location>
</feature>
<dbReference type="SMART" id="SM01314">
    <property type="entry name" value="SnAC"/>
    <property type="match status" value="1"/>
</dbReference>
<dbReference type="PANTHER" id="PTHR10799">
    <property type="entry name" value="SNF2/RAD54 HELICASE FAMILY"/>
    <property type="match status" value="1"/>
</dbReference>
<dbReference type="InterPro" id="IPR049730">
    <property type="entry name" value="SNF2/RAD54-like_C"/>
</dbReference>
<dbReference type="PROSITE" id="PS50014">
    <property type="entry name" value="BROMODOMAIN_2"/>
    <property type="match status" value="1"/>
</dbReference>
<name>A0ABQ8UFR5_9EUKA</name>
<dbReference type="SMART" id="SM00487">
    <property type="entry name" value="DEXDc"/>
    <property type="match status" value="1"/>
</dbReference>
<evidence type="ECO:0000313" key="10">
    <source>
        <dbReference type="EMBL" id="KAJ4458113.1"/>
    </source>
</evidence>
<dbReference type="Gene3D" id="3.40.50.300">
    <property type="entry name" value="P-loop containing nucleotide triphosphate hydrolases"/>
    <property type="match status" value="1"/>
</dbReference>
<dbReference type="Pfam" id="PF00176">
    <property type="entry name" value="SNF2-rel_dom"/>
    <property type="match status" value="1"/>
</dbReference>
<reference evidence="10" key="1">
    <citation type="journal article" date="2022" name="bioRxiv">
        <title>Genomics of Preaxostyla Flagellates Illuminates Evolutionary Transitions and the Path Towards Mitochondrial Loss.</title>
        <authorList>
            <person name="Novak L.V.F."/>
            <person name="Treitli S.C."/>
            <person name="Pyrih J."/>
            <person name="Halakuc P."/>
            <person name="Pipaliya S.V."/>
            <person name="Vacek V."/>
            <person name="Brzon O."/>
            <person name="Soukal P."/>
            <person name="Eme L."/>
            <person name="Dacks J.B."/>
            <person name="Karnkowska A."/>
            <person name="Elias M."/>
            <person name="Hampl V."/>
        </authorList>
    </citation>
    <scope>NUCLEOTIDE SEQUENCE</scope>
    <source>
        <strain evidence="10">RCP-MX</strain>
    </source>
</reference>
<evidence type="ECO:0000256" key="5">
    <source>
        <dbReference type="PROSITE-ProRule" id="PRU00035"/>
    </source>
</evidence>
<dbReference type="PROSITE" id="PS51194">
    <property type="entry name" value="HELICASE_CTER"/>
    <property type="match status" value="1"/>
</dbReference>
<keyword evidence="3 5" id="KW-0103">Bromodomain</keyword>
<feature type="compositionally biased region" description="Low complexity" evidence="6">
    <location>
        <begin position="861"/>
        <end position="875"/>
    </location>
</feature>
<dbReference type="InterPro" id="IPR014001">
    <property type="entry name" value="Helicase_ATP-bd"/>
</dbReference>
<dbReference type="SUPFAM" id="SSF47370">
    <property type="entry name" value="Bromodomain"/>
    <property type="match status" value="1"/>
</dbReference>
<comment type="caution">
    <text evidence="10">The sequence shown here is derived from an EMBL/GenBank/DDBJ whole genome shotgun (WGS) entry which is preliminary data.</text>
</comment>
<dbReference type="SUPFAM" id="SSF52540">
    <property type="entry name" value="P-loop containing nucleoside triphosphate hydrolases"/>
    <property type="match status" value="2"/>
</dbReference>
<keyword evidence="11" id="KW-1185">Reference proteome</keyword>
<dbReference type="InterPro" id="IPR036427">
    <property type="entry name" value="Bromodomain-like_sf"/>
</dbReference>
<dbReference type="InterPro" id="IPR038718">
    <property type="entry name" value="SNF2-like_sf"/>
</dbReference>
<evidence type="ECO:0000256" key="3">
    <source>
        <dbReference type="ARBA" id="ARBA00023117"/>
    </source>
</evidence>
<feature type="compositionally biased region" description="Acidic residues" evidence="6">
    <location>
        <begin position="791"/>
        <end position="811"/>
    </location>
</feature>
<dbReference type="InterPro" id="IPR001487">
    <property type="entry name" value="Bromodomain"/>
</dbReference>